<sequence>MVQAGRHPIHHPQVHPYNLRAALLQQPREEQQHPVPQPAHCRHLARPLARRRPHRYPALPGRRHLLPAPTLLSRAHPPRDASPAEIDKTAAHQSIVRIDVPSHVPEDTLDTLDSILAGWTHFTGRHPASTAQPLLAANQFPLAPISPPPSHPSSSAAFPKEKPSPFQSTCNGFSSQSPFPFEGRLALMDESTGEICGELSSDVKLEGPAIAPHLPPYPPGPSNQSPAAGHSGAPHVLLAAPQPVMVSLTSSGQGAGHSTAQVSALPPVSGLIKKSGKSYLASSKPADTPITFSSTTHANADKVLGFTRSACKVSGKTAALVGTVFGKVGDQIGKSTGIQRTPNGAPPSGARGYVHKGLVAFNTIVIPSRRVVRKCCILQVVTHAYGAEAGQIAERANHAVRNVGLVYIDARGVTRRAILKSVGKAAVRGRMNDGREVILGSDDTVDHWTLISKNEPPPNGPVKTHPGLDVKDHKS</sequence>
<protein>
    <recommendedName>
        <fullName evidence="2">Senescence domain-containing protein</fullName>
    </recommendedName>
</protein>
<name>A0A2N5V5Q6_9BASI</name>
<organism evidence="3 4">
    <name type="scientific">Puccinia coronata f. sp. avenae</name>
    <dbReference type="NCBI Taxonomy" id="200324"/>
    <lineage>
        <taxon>Eukaryota</taxon>
        <taxon>Fungi</taxon>
        <taxon>Dikarya</taxon>
        <taxon>Basidiomycota</taxon>
        <taxon>Pucciniomycotina</taxon>
        <taxon>Pucciniomycetes</taxon>
        <taxon>Pucciniales</taxon>
        <taxon>Pucciniaceae</taxon>
        <taxon>Puccinia</taxon>
    </lineage>
</organism>
<comment type="caution">
    <text evidence="3">The sequence shown here is derived from an EMBL/GenBank/DDBJ whole genome shotgun (WGS) entry which is preliminary data.</text>
</comment>
<evidence type="ECO:0000259" key="2">
    <source>
        <dbReference type="Pfam" id="PF06911"/>
    </source>
</evidence>
<evidence type="ECO:0000313" key="4">
    <source>
        <dbReference type="Proteomes" id="UP000235392"/>
    </source>
</evidence>
<dbReference type="InterPro" id="IPR009686">
    <property type="entry name" value="Senescence/spartin_C"/>
</dbReference>
<gene>
    <name evidence="3" type="ORF">PCASD_03149</name>
</gene>
<feature type="region of interest" description="Disordered" evidence="1">
    <location>
        <begin position="451"/>
        <end position="475"/>
    </location>
</feature>
<evidence type="ECO:0000313" key="3">
    <source>
        <dbReference type="EMBL" id="PLW45333.1"/>
    </source>
</evidence>
<dbReference type="EMBL" id="PGCI01000049">
    <property type="protein sequence ID" value="PLW45333.1"/>
    <property type="molecule type" value="Genomic_DNA"/>
</dbReference>
<dbReference type="Pfam" id="PF06911">
    <property type="entry name" value="Senescence"/>
    <property type="match status" value="1"/>
</dbReference>
<accession>A0A2N5V5Q6</accession>
<proteinExistence type="predicted"/>
<evidence type="ECO:0000256" key="1">
    <source>
        <dbReference type="SAM" id="MobiDB-lite"/>
    </source>
</evidence>
<dbReference type="AlphaFoldDB" id="A0A2N5V5Q6"/>
<feature type="domain" description="Senescence" evidence="2">
    <location>
        <begin position="270"/>
        <end position="424"/>
    </location>
</feature>
<dbReference type="Proteomes" id="UP000235392">
    <property type="component" value="Unassembled WGS sequence"/>
</dbReference>
<reference evidence="3 4" key="1">
    <citation type="submission" date="2017-11" db="EMBL/GenBank/DDBJ databases">
        <title>De novo assembly and phasing of dikaryotic genomes from two isolates of Puccinia coronata f. sp. avenae, the causal agent of oat crown rust.</title>
        <authorList>
            <person name="Miller M.E."/>
            <person name="Zhang Y."/>
            <person name="Omidvar V."/>
            <person name="Sperschneider J."/>
            <person name="Schwessinger B."/>
            <person name="Raley C."/>
            <person name="Palmer J.M."/>
            <person name="Garnica D."/>
            <person name="Upadhyaya N."/>
            <person name="Rathjen J."/>
            <person name="Taylor J.M."/>
            <person name="Park R.F."/>
            <person name="Dodds P.N."/>
            <person name="Hirsch C.D."/>
            <person name="Kianian S.F."/>
            <person name="Figueroa M."/>
        </authorList>
    </citation>
    <scope>NUCLEOTIDE SEQUENCE [LARGE SCALE GENOMIC DNA]</scope>
    <source>
        <strain evidence="3">12SD80</strain>
    </source>
</reference>
<feature type="region of interest" description="Disordered" evidence="1">
    <location>
        <begin position="140"/>
        <end position="170"/>
    </location>
</feature>
<feature type="compositionally biased region" description="Basic and acidic residues" evidence="1">
    <location>
        <begin position="466"/>
        <end position="475"/>
    </location>
</feature>